<protein>
    <submittedName>
        <fullName evidence="2">Divalent-cation tolerance protein CutA</fullName>
    </submittedName>
</protein>
<dbReference type="InterPro" id="IPR015867">
    <property type="entry name" value="N-reg_PII/ATP_PRibTrfase_C"/>
</dbReference>
<evidence type="ECO:0000313" key="2">
    <source>
        <dbReference type="EMBL" id="HIQ31980.1"/>
    </source>
</evidence>
<dbReference type="SUPFAM" id="SSF54913">
    <property type="entry name" value="GlnB-like"/>
    <property type="match status" value="1"/>
</dbReference>
<dbReference type="InterPro" id="IPR011322">
    <property type="entry name" value="N-reg_PII-like_a/b"/>
</dbReference>
<dbReference type="InterPro" id="IPR004323">
    <property type="entry name" value="Ion_tolerance_CutA"/>
</dbReference>
<dbReference type="PANTHER" id="PTHR23419:SF8">
    <property type="entry name" value="FI09726P"/>
    <property type="match status" value="1"/>
</dbReference>
<sequence length="105" mass="12320">MEYIVVFITVPNLEVGEKIGNILVEEKLAACVNITSQIKSLYFWRGNIEHDEEYLLIVKTRKEKFESLEKRVKEIHPYEVPEIIALPVILGSKDYLDWIDETLNR</sequence>
<dbReference type="EMBL" id="DQVW01000009">
    <property type="protein sequence ID" value="HIQ31980.1"/>
    <property type="molecule type" value="Genomic_DNA"/>
</dbReference>
<organism evidence="2 3">
    <name type="scientific">Methanothermococcus okinawensis</name>
    <dbReference type="NCBI Taxonomy" id="155863"/>
    <lineage>
        <taxon>Archaea</taxon>
        <taxon>Methanobacteriati</taxon>
        <taxon>Methanobacteriota</taxon>
        <taxon>Methanomada group</taxon>
        <taxon>Methanococci</taxon>
        <taxon>Methanococcales</taxon>
        <taxon>Methanococcaceae</taxon>
        <taxon>Methanothermococcus</taxon>
    </lineage>
</organism>
<dbReference type="Gene3D" id="3.30.70.120">
    <property type="match status" value="1"/>
</dbReference>
<dbReference type="Pfam" id="PF03091">
    <property type="entry name" value="CutA1"/>
    <property type="match status" value="1"/>
</dbReference>
<dbReference type="PANTHER" id="PTHR23419">
    <property type="entry name" value="DIVALENT CATION TOLERANCE CUTA-RELATED"/>
    <property type="match status" value="1"/>
</dbReference>
<dbReference type="AlphaFoldDB" id="A0A832ZXG8"/>
<dbReference type="GO" id="GO:0005507">
    <property type="term" value="F:copper ion binding"/>
    <property type="evidence" value="ECO:0007669"/>
    <property type="project" value="TreeGrafter"/>
</dbReference>
<comment type="similarity">
    <text evidence="1">Belongs to the CutA family.</text>
</comment>
<evidence type="ECO:0000313" key="3">
    <source>
        <dbReference type="Proteomes" id="UP000623215"/>
    </source>
</evidence>
<gene>
    <name evidence="2" type="ORF">EYH55_00645</name>
</gene>
<dbReference type="Proteomes" id="UP000623215">
    <property type="component" value="Unassembled WGS sequence"/>
</dbReference>
<evidence type="ECO:0000256" key="1">
    <source>
        <dbReference type="ARBA" id="ARBA00010169"/>
    </source>
</evidence>
<accession>A0A832ZXG8</accession>
<proteinExistence type="inferred from homology"/>
<dbReference type="GO" id="GO:0010038">
    <property type="term" value="P:response to metal ion"/>
    <property type="evidence" value="ECO:0007669"/>
    <property type="project" value="InterPro"/>
</dbReference>
<name>A0A832ZXG8_9EURY</name>
<reference evidence="2" key="1">
    <citation type="journal article" date="2020" name="ISME J.">
        <title>Gammaproteobacteria mediating utilization of methyl-, sulfur- and petroleum organic compounds in deep ocean hydrothermal plumes.</title>
        <authorList>
            <person name="Zhou Z."/>
            <person name="Liu Y."/>
            <person name="Pan J."/>
            <person name="Cron B.R."/>
            <person name="Toner B.M."/>
            <person name="Anantharaman K."/>
            <person name="Breier J.A."/>
            <person name="Dick G.J."/>
            <person name="Li M."/>
        </authorList>
    </citation>
    <scope>NUCLEOTIDE SEQUENCE</scope>
    <source>
        <strain evidence="2">SZUA-1534</strain>
    </source>
</reference>
<dbReference type="NCBIfam" id="NF041095">
    <property type="entry name" value="dival_cat_tol_CutA"/>
    <property type="match status" value="1"/>
</dbReference>
<dbReference type="InterPro" id="IPR053426">
    <property type="entry name" value="CutA_tolerance"/>
</dbReference>
<comment type="caution">
    <text evidence="2">The sequence shown here is derived from an EMBL/GenBank/DDBJ whole genome shotgun (WGS) entry which is preliminary data.</text>
</comment>